<dbReference type="OrthoDB" id="5581784at2759"/>
<dbReference type="InterPro" id="IPR011009">
    <property type="entry name" value="Kinase-like_dom_sf"/>
</dbReference>
<dbReference type="STRING" id="684364.F4PC06"/>
<dbReference type="GO" id="GO:0005524">
    <property type="term" value="F:ATP binding"/>
    <property type="evidence" value="ECO:0007669"/>
    <property type="project" value="UniProtKB-KW"/>
</dbReference>
<dbReference type="InParanoid" id="F4PC06"/>
<proteinExistence type="predicted"/>
<evidence type="ECO:0000313" key="7">
    <source>
        <dbReference type="Proteomes" id="UP000007241"/>
    </source>
</evidence>
<dbReference type="InterPro" id="IPR051681">
    <property type="entry name" value="Ser/Thr_Kinases-Pseudokinases"/>
</dbReference>
<keyword evidence="4" id="KW-0067">ATP-binding</keyword>
<evidence type="ECO:0000256" key="4">
    <source>
        <dbReference type="ARBA" id="ARBA00022840"/>
    </source>
</evidence>
<dbReference type="GO" id="GO:0004674">
    <property type="term" value="F:protein serine/threonine kinase activity"/>
    <property type="evidence" value="ECO:0000318"/>
    <property type="project" value="GO_Central"/>
</dbReference>
<dbReference type="PANTHER" id="PTHR44329">
    <property type="entry name" value="SERINE/THREONINE-PROTEIN KINASE TNNI3K-RELATED"/>
    <property type="match status" value="1"/>
</dbReference>
<organism evidence="6 7">
    <name type="scientific">Batrachochytrium dendrobatidis (strain JAM81 / FGSC 10211)</name>
    <name type="common">Frog chytrid fungus</name>
    <dbReference type="NCBI Taxonomy" id="684364"/>
    <lineage>
        <taxon>Eukaryota</taxon>
        <taxon>Fungi</taxon>
        <taxon>Fungi incertae sedis</taxon>
        <taxon>Chytridiomycota</taxon>
        <taxon>Chytridiomycota incertae sedis</taxon>
        <taxon>Chytridiomycetes</taxon>
        <taxon>Rhizophydiales</taxon>
        <taxon>Rhizophydiales incertae sedis</taxon>
        <taxon>Batrachochytrium</taxon>
    </lineage>
</organism>
<keyword evidence="3" id="KW-0418">Kinase</keyword>
<name>F4PC06_BATDJ</name>
<evidence type="ECO:0000259" key="5">
    <source>
        <dbReference type="PROSITE" id="PS50011"/>
    </source>
</evidence>
<dbReference type="PANTHER" id="PTHR44329:SF288">
    <property type="entry name" value="MITOGEN-ACTIVATED PROTEIN KINASE KINASE KINASE 20"/>
    <property type="match status" value="1"/>
</dbReference>
<dbReference type="PROSITE" id="PS50011">
    <property type="entry name" value="PROTEIN_KINASE_DOM"/>
    <property type="match status" value="1"/>
</dbReference>
<dbReference type="InterPro" id="IPR001245">
    <property type="entry name" value="Ser-Thr/Tyr_kinase_cat_dom"/>
</dbReference>
<evidence type="ECO:0000256" key="1">
    <source>
        <dbReference type="ARBA" id="ARBA00022679"/>
    </source>
</evidence>
<dbReference type="InterPro" id="IPR000719">
    <property type="entry name" value="Prot_kinase_dom"/>
</dbReference>
<dbReference type="SUPFAM" id="SSF56112">
    <property type="entry name" value="Protein kinase-like (PK-like)"/>
    <property type="match status" value="1"/>
</dbReference>
<dbReference type="OMA" id="MFADREN"/>
<dbReference type="HOGENOM" id="CLU_535249_0_0_1"/>
<dbReference type="Gene3D" id="3.30.200.20">
    <property type="entry name" value="Phosphorylase Kinase, domain 1"/>
    <property type="match status" value="1"/>
</dbReference>
<keyword evidence="1" id="KW-0808">Transferase</keyword>
<dbReference type="Gene3D" id="1.10.510.10">
    <property type="entry name" value="Transferase(Phosphotransferase) domain 1"/>
    <property type="match status" value="1"/>
</dbReference>
<protein>
    <recommendedName>
        <fullName evidence="5">Protein kinase domain-containing protein</fullName>
    </recommendedName>
</protein>
<sequence>MHLAMKNIFFSTIPASLRSIKNSIGQIQPNRIALGTLGMHTGLFIVAFAKQIQTSDPSVESSMPMFITIGLLLDHICHYLEQLAQKSLLQQILQMDSTANALLLFDIRLIELIEDMNLTISYEEHSMALALKQDSKDFSRLVLSLGSSTQISTNFLETLHDIEIFTESRMSELPATEKAKMEKILSNVSKLLAKKIHRLVSSTKTWSIQSSGVHILTNDHLKTTQLGDLYHGVWNGARVVVEVITGVVNSHIAKLIEIDADMWFPLEHPHISKLMGVCLNVEHPFIVTRPIMCTLSHHLKHSLPLDALACNNIVVSVAMGLYYLHTLSEPVIHGNLDTENIYLDHDGIVCISGFGMLQTIKELYKENSDCRDLNRVSPKYLTKDYQPSLPMDIYAFASVCMEVYSSQSCSPNSSNHSIKHLPSGEPLLPVQSKHVPDLLWETLKACWNLEPSKRPSIKTIMLITRQLPNSLNNISPLATSSFPSPAMHFDCINPRDPLMSSILKLNLCT</sequence>
<evidence type="ECO:0000256" key="3">
    <source>
        <dbReference type="ARBA" id="ARBA00022777"/>
    </source>
</evidence>
<dbReference type="GO" id="GO:0007165">
    <property type="term" value="P:signal transduction"/>
    <property type="evidence" value="ECO:0000318"/>
    <property type="project" value="GO_Central"/>
</dbReference>
<evidence type="ECO:0000313" key="6">
    <source>
        <dbReference type="EMBL" id="EGF77105.1"/>
    </source>
</evidence>
<dbReference type="EMBL" id="GL882893">
    <property type="protein sequence ID" value="EGF77105.1"/>
    <property type="molecule type" value="Genomic_DNA"/>
</dbReference>
<evidence type="ECO:0000256" key="2">
    <source>
        <dbReference type="ARBA" id="ARBA00022741"/>
    </source>
</evidence>
<dbReference type="GO" id="GO:0005737">
    <property type="term" value="C:cytoplasm"/>
    <property type="evidence" value="ECO:0000318"/>
    <property type="project" value="GO_Central"/>
</dbReference>
<dbReference type="Proteomes" id="UP000007241">
    <property type="component" value="Unassembled WGS sequence"/>
</dbReference>
<gene>
    <name evidence="6" type="ORF">BATDEDRAFT_27898</name>
</gene>
<accession>F4PC06</accession>
<keyword evidence="7" id="KW-1185">Reference proteome</keyword>
<keyword evidence="2" id="KW-0547">Nucleotide-binding</keyword>
<dbReference type="Pfam" id="PF07714">
    <property type="entry name" value="PK_Tyr_Ser-Thr"/>
    <property type="match status" value="1"/>
</dbReference>
<feature type="domain" description="Protein kinase" evidence="5">
    <location>
        <begin position="215"/>
        <end position="467"/>
    </location>
</feature>
<reference evidence="6 7" key="1">
    <citation type="submission" date="2009-12" db="EMBL/GenBank/DDBJ databases">
        <title>The draft genome of Batrachochytrium dendrobatidis.</title>
        <authorList>
            <consortium name="US DOE Joint Genome Institute (JGI-PGF)"/>
            <person name="Kuo A."/>
            <person name="Salamov A."/>
            <person name="Schmutz J."/>
            <person name="Lucas S."/>
            <person name="Pitluck S."/>
            <person name="Rosenblum E."/>
            <person name="Stajich J."/>
            <person name="Eisen M."/>
            <person name="Grigoriev I.V."/>
        </authorList>
    </citation>
    <scope>NUCLEOTIDE SEQUENCE [LARGE SCALE GENOMIC DNA]</scope>
    <source>
        <strain evidence="7">JAM81 / FGSC 10211</strain>
    </source>
</reference>
<dbReference type="AlphaFoldDB" id="F4PC06"/>
<dbReference type="GeneID" id="18239448"/>
<dbReference type="RefSeq" id="XP_006682184.1">
    <property type="nucleotide sequence ID" value="XM_006682121.1"/>
</dbReference>